<proteinExistence type="predicted"/>
<dbReference type="SFLD" id="SFLDS00005">
    <property type="entry name" value="Isoprenoid_Synthase_Type_I"/>
    <property type="match status" value="1"/>
</dbReference>
<keyword evidence="3" id="KW-1185">Reference proteome</keyword>
<dbReference type="SFLD" id="SFLDG01018">
    <property type="entry name" value="Squalene/Phytoene_Synthase_Lik"/>
    <property type="match status" value="1"/>
</dbReference>
<dbReference type="InterPro" id="IPR019845">
    <property type="entry name" value="Squalene/phytoene_synthase_CS"/>
</dbReference>
<dbReference type="InterPro" id="IPR008949">
    <property type="entry name" value="Isoprenoid_synthase_dom_sf"/>
</dbReference>
<dbReference type="Gene3D" id="1.10.600.10">
    <property type="entry name" value="Farnesyl Diphosphate Synthase"/>
    <property type="match status" value="1"/>
</dbReference>
<reference evidence="2 3" key="1">
    <citation type="submission" date="2024-12" db="EMBL/GenBank/DDBJ databases">
        <authorList>
            <person name="Hu S."/>
        </authorList>
    </citation>
    <scope>NUCLEOTIDE SEQUENCE [LARGE SCALE GENOMIC DNA]</scope>
    <source>
        <strain evidence="2 3">THG-T11</strain>
    </source>
</reference>
<evidence type="ECO:0000313" key="3">
    <source>
        <dbReference type="Proteomes" id="UP001517247"/>
    </source>
</evidence>
<sequence length="280" mass="32299">MIKKALFDHVSALCSRKITLTYSTSFSLGIAFLGKELRQPIYDIYGFVRLADEIVDSFVDYKGAILLNELKEECFGAISRGISLNPVVNSFQRTVNKYHIDHDLIHSFLHSMEMDLSLVDFDSRQYDKYILGSAEVVGLMCLKVFVNGDRQAYEKLRPFAMKLGAAFQKVNFLRDLNADYIQLKRSYFPNVNPTSLKREDKHRIEEEISTDFREALVGIKLLPRSSRRGVYLAYVYYKELLKKIKKIPPNQLLNKRSRISNSRKLLLLGYASVRHAVNLL</sequence>
<organism evidence="2 3">
    <name type="scientific">Pedobacter ureilyticus</name>
    <dbReference type="NCBI Taxonomy" id="1393051"/>
    <lineage>
        <taxon>Bacteria</taxon>
        <taxon>Pseudomonadati</taxon>
        <taxon>Bacteroidota</taxon>
        <taxon>Sphingobacteriia</taxon>
        <taxon>Sphingobacteriales</taxon>
        <taxon>Sphingobacteriaceae</taxon>
        <taxon>Pedobacter</taxon>
    </lineage>
</organism>
<dbReference type="Proteomes" id="UP001517247">
    <property type="component" value="Unassembled WGS sequence"/>
</dbReference>
<dbReference type="SUPFAM" id="SSF48576">
    <property type="entry name" value="Terpenoid synthases"/>
    <property type="match status" value="1"/>
</dbReference>
<evidence type="ECO:0000256" key="1">
    <source>
        <dbReference type="ARBA" id="ARBA00022679"/>
    </source>
</evidence>
<accession>A0ABW9J1J7</accession>
<name>A0ABW9J1J7_9SPHI</name>
<dbReference type="RefSeq" id="WP_138721561.1">
    <property type="nucleotide sequence ID" value="NZ_SSHJ02000001.1"/>
</dbReference>
<protein>
    <submittedName>
        <fullName evidence="2">Phytoene/squalene synthase family protein</fullName>
    </submittedName>
</protein>
<dbReference type="EMBL" id="SSHJ02000001">
    <property type="protein sequence ID" value="MFN0254401.1"/>
    <property type="molecule type" value="Genomic_DNA"/>
</dbReference>
<gene>
    <name evidence="2" type="ORF">E6A44_002395</name>
</gene>
<dbReference type="Pfam" id="PF00494">
    <property type="entry name" value="SQS_PSY"/>
    <property type="match status" value="1"/>
</dbReference>
<dbReference type="PROSITE" id="PS01045">
    <property type="entry name" value="SQUALEN_PHYTOEN_SYN_2"/>
    <property type="match status" value="1"/>
</dbReference>
<evidence type="ECO:0000313" key="2">
    <source>
        <dbReference type="EMBL" id="MFN0254401.1"/>
    </source>
</evidence>
<keyword evidence="1" id="KW-0808">Transferase</keyword>
<dbReference type="PANTHER" id="PTHR31480">
    <property type="entry name" value="BIFUNCTIONAL LYCOPENE CYCLASE/PHYTOENE SYNTHASE"/>
    <property type="match status" value="1"/>
</dbReference>
<comment type="caution">
    <text evidence="2">The sequence shown here is derived from an EMBL/GenBank/DDBJ whole genome shotgun (WGS) entry which is preliminary data.</text>
</comment>
<dbReference type="InterPro" id="IPR002060">
    <property type="entry name" value="Squ/phyt_synthse"/>
</dbReference>